<dbReference type="PANTHER" id="PTHR43133:SF53">
    <property type="entry name" value="ECF RNA POLYMERASE SIGMA-E FACTOR"/>
    <property type="match status" value="1"/>
</dbReference>
<dbReference type="GO" id="GO:0003677">
    <property type="term" value="F:DNA binding"/>
    <property type="evidence" value="ECO:0007669"/>
    <property type="project" value="InterPro"/>
</dbReference>
<evidence type="ECO:0000259" key="6">
    <source>
        <dbReference type="Pfam" id="PF04542"/>
    </source>
</evidence>
<evidence type="ECO:0000259" key="7">
    <source>
        <dbReference type="Pfam" id="PF08281"/>
    </source>
</evidence>
<evidence type="ECO:0000256" key="5">
    <source>
        <dbReference type="SAM" id="MobiDB-lite"/>
    </source>
</evidence>
<keyword evidence="2" id="KW-0805">Transcription regulation</keyword>
<evidence type="ECO:0000313" key="8">
    <source>
        <dbReference type="EMBL" id="MBB5132268.1"/>
    </source>
</evidence>
<dbReference type="InterPro" id="IPR014284">
    <property type="entry name" value="RNA_pol_sigma-70_dom"/>
</dbReference>
<organism evidence="8 9">
    <name type="scientific">Thermocatellispora tengchongensis</name>
    <dbReference type="NCBI Taxonomy" id="1073253"/>
    <lineage>
        <taxon>Bacteria</taxon>
        <taxon>Bacillati</taxon>
        <taxon>Actinomycetota</taxon>
        <taxon>Actinomycetes</taxon>
        <taxon>Streptosporangiales</taxon>
        <taxon>Streptosporangiaceae</taxon>
        <taxon>Thermocatellispora</taxon>
    </lineage>
</organism>
<feature type="domain" description="RNA polymerase sigma-70 region 2" evidence="6">
    <location>
        <begin position="20"/>
        <end position="84"/>
    </location>
</feature>
<dbReference type="Pfam" id="PF04542">
    <property type="entry name" value="Sigma70_r2"/>
    <property type="match status" value="1"/>
</dbReference>
<protein>
    <submittedName>
        <fullName evidence="8">RNA polymerase sigma-70 factor (ECF subfamily)</fullName>
    </submittedName>
</protein>
<dbReference type="Pfam" id="PF08281">
    <property type="entry name" value="Sigma70_r4_2"/>
    <property type="match status" value="1"/>
</dbReference>
<dbReference type="InterPro" id="IPR013325">
    <property type="entry name" value="RNA_pol_sigma_r2"/>
</dbReference>
<comment type="similarity">
    <text evidence="1">Belongs to the sigma-70 factor family. ECF subfamily.</text>
</comment>
<dbReference type="InterPro" id="IPR007627">
    <property type="entry name" value="RNA_pol_sigma70_r2"/>
</dbReference>
<keyword evidence="3" id="KW-0731">Sigma factor</keyword>
<evidence type="ECO:0000256" key="4">
    <source>
        <dbReference type="ARBA" id="ARBA00023163"/>
    </source>
</evidence>
<dbReference type="InterPro" id="IPR013249">
    <property type="entry name" value="RNA_pol_sigma70_r4_t2"/>
</dbReference>
<proteinExistence type="inferred from homology"/>
<accession>A0A840NXN3</accession>
<evidence type="ECO:0000256" key="3">
    <source>
        <dbReference type="ARBA" id="ARBA00023082"/>
    </source>
</evidence>
<dbReference type="AlphaFoldDB" id="A0A840NXN3"/>
<feature type="domain" description="RNA polymerase sigma factor 70 region 4 type 2" evidence="7">
    <location>
        <begin position="143"/>
        <end position="192"/>
    </location>
</feature>
<evidence type="ECO:0000256" key="2">
    <source>
        <dbReference type="ARBA" id="ARBA00023015"/>
    </source>
</evidence>
<evidence type="ECO:0000313" key="9">
    <source>
        <dbReference type="Proteomes" id="UP000578449"/>
    </source>
</evidence>
<dbReference type="InterPro" id="IPR039425">
    <property type="entry name" value="RNA_pol_sigma-70-like"/>
</dbReference>
<dbReference type="SUPFAM" id="SSF88946">
    <property type="entry name" value="Sigma2 domain of RNA polymerase sigma factors"/>
    <property type="match status" value="1"/>
</dbReference>
<feature type="compositionally biased region" description="Low complexity" evidence="5">
    <location>
        <begin position="88"/>
        <end position="106"/>
    </location>
</feature>
<sequence length="209" mass="23376">MTEVDLQALLRGDENAFKELVRAYNPTLLRLALVYSPTREVAEETVQETWIAVLRGLAGFEGRSALRTWICRILINIAHRRSATETRSLPFSSLGDSDDGGPSVSPERFLQSGPYAGHWAIPPFDLSDVPEHRLLSRELKEVVAQEISRLSSTQRAVITMRDVEGWSTDEVCETLGIEHGNVRVALHRARSRVRAALERYLSPEVSGVK</sequence>
<comment type="caution">
    <text evidence="8">The sequence shown here is derived from an EMBL/GenBank/DDBJ whole genome shotgun (WGS) entry which is preliminary data.</text>
</comment>
<dbReference type="Gene3D" id="1.10.10.10">
    <property type="entry name" value="Winged helix-like DNA-binding domain superfamily/Winged helix DNA-binding domain"/>
    <property type="match status" value="1"/>
</dbReference>
<dbReference type="RefSeq" id="WP_185049113.1">
    <property type="nucleotide sequence ID" value="NZ_BAABIX010000063.1"/>
</dbReference>
<dbReference type="Gene3D" id="1.10.1740.10">
    <property type="match status" value="1"/>
</dbReference>
<feature type="region of interest" description="Disordered" evidence="5">
    <location>
        <begin position="88"/>
        <end position="107"/>
    </location>
</feature>
<gene>
    <name evidence="8" type="ORF">HNP84_001984</name>
</gene>
<dbReference type="CDD" id="cd06171">
    <property type="entry name" value="Sigma70_r4"/>
    <property type="match status" value="1"/>
</dbReference>
<dbReference type="GO" id="GO:0006352">
    <property type="term" value="P:DNA-templated transcription initiation"/>
    <property type="evidence" value="ECO:0007669"/>
    <property type="project" value="InterPro"/>
</dbReference>
<evidence type="ECO:0000256" key="1">
    <source>
        <dbReference type="ARBA" id="ARBA00010641"/>
    </source>
</evidence>
<reference evidence="8 9" key="1">
    <citation type="submission" date="2020-08" db="EMBL/GenBank/DDBJ databases">
        <title>Genomic Encyclopedia of Type Strains, Phase IV (KMG-IV): sequencing the most valuable type-strain genomes for metagenomic binning, comparative biology and taxonomic classification.</title>
        <authorList>
            <person name="Goeker M."/>
        </authorList>
    </citation>
    <scope>NUCLEOTIDE SEQUENCE [LARGE SCALE GENOMIC DNA]</scope>
    <source>
        <strain evidence="8 9">DSM 45615</strain>
    </source>
</reference>
<dbReference type="EMBL" id="JACHGN010000004">
    <property type="protein sequence ID" value="MBB5132268.1"/>
    <property type="molecule type" value="Genomic_DNA"/>
</dbReference>
<dbReference type="PANTHER" id="PTHR43133">
    <property type="entry name" value="RNA POLYMERASE ECF-TYPE SIGMA FACTO"/>
    <property type="match status" value="1"/>
</dbReference>
<dbReference type="Proteomes" id="UP000578449">
    <property type="component" value="Unassembled WGS sequence"/>
</dbReference>
<dbReference type="NCBIfam" id="TIGR02937">
    <property type="entry name" value="sigma70-ECF"/>
    <property type="match status" value="1"/>
</dbReference>
<keyword evidence="4" id="KW-0804">Transcription</keyword>
<dbReference type="InterPro" id="IPR036388">
    <property type="entry name" value="WH-like_DNA-bd_sf"/>
</dbReference>
<keyword evidence="9" id="KW-1185">Reference proteome</keyword>
<name>A0A840NXN3_9ACTN</name>
<dbReference type="SUPFAM" id="SSF88659">
    <property type="entry name" value="Sigma3 and sigma4 domains of RNA polymerase sigma factors"/>
    <property type="match status" value="1"/>
</dbReference>
<dbReference type="GO" id="GO:0016987">
    <property type="term" value="F:sigma factor activity"/>
    <property type="evidence" value="ECO:0007669"/>
    <property type="project" value="UniProtKB-KW"/>
</dbReference>
<dbReference type="InterPro" id="IPR013324">
    <property type="entry name" value="RNA_pol_sigma_r3/r4-like"/>
</dbReference>